<sequence length="459" mass="52477">YKNKSKELSSQVNVKTVEENGKEDEKKTYCGKKRRHPSNETDGSSQIEDKPGHSTPINKQISTFRSKTRLSKIPKYGMSSVINSIQMNEKSDSISNNIHSENDSKSKLIELPNQLNVKSIKENEKEDEKKIEDGEIIKHPNNETNENSQIEDKPGHSTPIDKQTSIFRRKIRISEIPKYGICSVVNSINMNEKSNSISDNIQSENTSPLPSGASEILQFMGDSWLKDQSGENNTSKDFSSALFDDQWSKNDSNCEINHRGIDDIQESEDAVNKKYESVMSNSSPSEEKNLTYDVNNSENEKEFPIDQNNFESEFNLELNENDSNNNESDSQMMDDHQNDGAESESMSSDDEQINDPDYLPETSVTVENSHQQSIISNISTEVKYSGPPLDIRELKVLHSQSDGKTQMKKDFCLYCKKLITKLPRHLKDKHRKEDRVKEFLGLPNGWPRKRQQIHFVPRY</sequence>
<feature type="compositionally biased region" description="Basic and acidic residues" evidence="1">
    <location>
        <begin position="122"/>
        <end position="141"/>
    </location>
</feature>
<feature type="compositionally biased region" description="Basic and acidic residues" evidence="1">
    <location>
        <begin position="16"/>
        <end position="28"/>
    </location>
</feature>
<feature type="region of interest" description="Disordered" evidence="1">
    <location>
        <begin position="259"/>
        <end position="290"/>
    </location>
</feature>
<reference evidence="2" key="1">
    <citation type="journal article" date="2023" name="bioRxiv">
        <title>Scaffold-level genome assemblies of two parasitoid biocontrol wasps reveal the parthenogenesis mechanism and an associated novel virus.</title>
        <authorList>
            <person name="Inwood S."/>
            <person name="Skelly J."/>
            <person name="Guhlin J."/>
            <person name="Harrop T."/>
            <person name="Goldson S."/>
            <person name="Dearden P."/>
        </authorList>
    </citation>
    <scope>NUCLEOTIDE SEQUENCE</scope>
    <source>
        <strain evidence="2">Lincoln</strain>
        <tissue evidence="2">Whole body</tissue>
    </source>
</reference>
<name>A0AA39F3P5_MICHY</name>
<reference evidence="2" key="2">
    <citation type="submission" date="2023-03" db="EMBL/GenBank/DDBJ databases">
        <authorList>
            <person name="Inwood S.N."/>
            <person name="Skelly J.G."/>
            <person name="Guhlin J."/>
            <person name="Harrop T.W.R."/>
            <person name="Goldson S.G."/>
            <person name="Dearden P.K."/>
        </authorList>
    </citation>
    <scope>NUCLEOTIDE SEQUENCE</scope>
    <source>
        <strain evidence="2">Lincoln</strain>
        <tissue evidence="2">Whole body</tissue>
    </source>
</reference>
<organism evidence="2 3">
    <name type="scientific">Microctonus hyperodae</name>
    <name type="common">Parasitoid wasp</name>
    <dbReference type="NCBI Taxonomy" id="165561"/>
    <lineage>
        <taxon>Eukaryota</taxon>
        <taxon>Metazoa</taxon>
        <taxon>Ecdysozoa</taxon>
        <taxon>Arthropoda</taxon>
        <taxon>Hexapoda</taxon>
        <taxon>Insecta</taxon>
        <taxon>Pterygota</taxon>
        <taxon>Neoptera</taxon>
        <taxon>Endopterygota</taxon>
        <taxon>Hymenoptera</taxon>
        <taxon>Apocrita</taxon>
        <taxon>Ichneumonoidea</taxon>
        <taxon>Braconidae</taxon>
        <taxon>Euphorinae</taxon>
        <taxon>Microctonus</taxon>
    </lineage>
</organism>
<proteinExistence type="predicted"/>
<feature type="compositionally biased region" description="Low complexity" evidence="1">
    <location>
        <begin position="319"/>
        <end position="330"/>
    </location>
</feature>
<evidence type="ECO:0000256" key="1">
    <source>
        <dbReference type="SAM" id="MobiDB-lite"/>
    </source>
</evidence>
<feature type="region of interest" description="Disordered" evidence="1">
    <location>
        <begin position="122"/>
        <end position="161"/>
    </location>
</feature>
<feature type="non-terminal residue" evidence="2">
    <location>
        <position position="1"/>
    </location>
</feature>
<keyword evidence="3" id="KW-1185">Reference proteome</keyword>
<gene>
    <name evidence="2" type="ORF">PV327_008722</name>
</gene>
<feature type="compositionally biased region" description="Polar residues" evidence="1">
    <location>
        <begin position="55"/>
        <end position="65"/>
    </location>
</feature>
<dbReference type="EMBL" id="JAQQBR010001834">
    <property type="protein sequence ID" value="KAK0162378.1"/>
    <property type="molecule type" value="Genomic_DNA"/>
</dbReference>
<dbReference type="AlphaFoldDB" id="A0AA39F3P5"/>
<dbReference type="Proteomes" id="UP001168972">
    <property type="component" value="Unassembled WGS sequence"/>
</dbReference>
<evidence type="ECO:0000313" key="3">
    <source>
        <dbReference type="Proteomes" id="UP001168972"/>
    </source>
</evidence>
<comment type="caution">
    <text evidence="2">The sequence shown here is derived from an EMBL/GenBank/DDBJ whole genome shotgun (WGS) entry which is preliminary data.</text>
</comment>
<evidence type="ECO:0000313" key="2">
    <source>
        <dbReference type="EMBL" id="KAK0162378.1"/>
    </source>
</evidence>
<feature type="region of interest" description="Disordered" evidence="1">
    <location>
        <begin position="1"/>
        <end position="71"/>
    </location>
</feature>
<feature type="region of interest" description="Disordered" evidence="1">
    <location>
        <begin position="319"/>
        <end position="371"/>
    </location>
</feature>
<protein>
    <submittedName>
        <fullName evidence="2">Uncharacterized protein</fullName>
    </submittedName>
</protein>
<accession>A0AA39F3P5</accession>